<dbReference type="Proteomes" id="UP000192505">
    <property type="component" value="Unassembled WGS sequence"/>
</dbReference>
<comment type="caution">
    <text evidence="5">The sequence shown here is derived from an EMBL/GenBank/DDBJ whole genome shotgun (WGS) entry which is preliminary data.</text>
</comment>
<keyword evidence="1 3" id="KW-0732">Signal</keyword>
<dbReference type="Pfam" id="PF13145">
    <property type="entry name" value="Rotamase_2"/>
    <property type="match status" value="1"/>
</dbReference>
<dbReference type="PANTHER" id="PTHR47637">
    <property type="entry name" value="CHAPERONE SURA"/>
    <property type="match status" value="1"/>
</dbReference>
<evidence type="ECO:0000313" key="6">
    <source>
        <dbReference type="Proteomes" id="UP000192505"/>
    </source>
</evidence>
<feature type="compositionally biased region" description="Low complexity" evidence="2">
    <location>
        <begin position="296"/>
        <end position="313"/>
    </location>
</feature>
<dbReference type="GO" id="GO:0003755">
    <property type="term" value="F:peptidyl-prolyl cis-trans isomerase activity"/>
    <property type="evidence" value="ECO:0007669"/>
    <property type="project" value="InterPro"/>
</dbReference>
<evidence type="ECO:0000256" key="2">
    <source>
        <dbReference type="SAM" id="MobiDB-lite"/>
    </source>
</evidence>
<dbReference type="AlphaFoldDB" id="A0A1W9KQV6"/>
<dbReference type="EMBL" id="MTEI01000014">
    <property type="protein sequence ID" value="OQW86624.1"/>
    <property type="molecule type" value="Genomic_DNA"/>
</dbReference>
<evidence type="ECO:0000259" key="4">
    <source>
        <dbReference type="Pfam" id="PF13145"/>
    </source>
</evidence>
<gene>
    <name evidence="5" type="ORF">BWK72_16175</name>
</gene>
<feature type="signal peptide" evidence="3">
    <location>
        <begin position="1"/>
        <end position="18"/>
    </location>
</feature>
<dbReference type="SUPFAM" id="SSF109998">
    <property type="entry name" value="Triger factor/SurA peptide-binding domain-like"/>
    <property type="match status" value="1"/>
</dbReference>
<accession>A0A1W9KQV6</accession>
<organism evidence="5 6">
    <name type="scientific">Rhodoferax ferrireducens</name>
    <dbReference type="NCBI Taxonomy" id="192843"/>
    <lineage>
        <taxon>Bacteria</taxon>
        <taxon>Pseudomonadati</taxon>
        <taxon>Pseudomonadota</taxon>
        <taxon>Betaproteobacteria</taxon>
        <taxon>Burkholderiales</taxon>
        <taxon>Comamonadaceae</taxon>
        <taxon>Rhodoferax</taxon>
    </lineage>
</organism>
<dbReference type="PANTHER" id="PTHR47637:SF1">
    <property type="entry name" value="CHAPERONE SURA"/>
    <property type="match status" value="1"/>
</dbReference>
<evidence type="ECO:0000313" key="5">
    <source>
        <dbReference type="EMBL" id="OQW86624.1"/>
    </source>
</evidence>
<dbReference type="Gene3D" id="6.10.140.970">
    <property type="match status" value="1"/>
</dbReference>
<reference evidence="5 6" key="1">
    <citation type="submission" date="2017-01" db="EMBL/GenBank/DDBJ databases">
        <title>Novel large sulfur bacteria in the metagenomes of groundwater-fed chemosynthetic microbial mats in the Lake Huron basin.</title>
        <authorList>
            <person name="Sharrar A.M."/>
            <person name="Flood B.E."/>
            <person name="Bailey J.V."/>
            <person name="Jones D.S."/>
            <person name="Biddanda B."/>
            <person name="Ruberg S.A."/>
            <person name="Marcus D.N."/>
            <person name="Dick G.J."/>
        </authorList>
    </citation>
    <scope>NUCLEOTIDE SEQUENCE [LARGE SCALE GENOMIC DNA]</scope>
    <source>
        <strain evidence="5">A7</strain>
    </source>
</reference>
<evidence type="ECO:0000256" key="1">
    <source>
        <dbReference type="ARBA" id="ARBA00022729"/>
    </source>
</evidence>
<name>A0A1W9KQV6_9BURK</name>
<sequence>MTLSTSHSKHRYALSALAATLAFGLVACGDKADKKVATQVAAQVDSEEISVYQINEALSRAKPANVTPEAVKAMSREVLEKLIDQQLAVTQAKETKLDRTPEVISQLEASRRDILARAYVQKIAGGLSKPTPEELKKYYAEHPQLFSERRVYNIQEIVVPASADVIKELQTFASANQSMEDTAKWLKSKDIKFGGGSATRSAEQIPLELLTKLHPLKDGQSLLVQSPQNVTLIRIASSQTAPVAEAVALRSIEQFLTNQRASEAVAANIKLLRSNAKVTYMGEFAKDPAEAPVAVAAPPATATDSAASADAKAQNSIEKGVAGLK</sequence>
<dbReference type="InterPro" id="IPR000297">
    <property type="entry name" value="PPIase_PpiC"/>
</dbReference>
<dbReference type="InterPro" id="IPR014274">
    <property type="entry name" value="PPIase_EpsD"/>
</dbReference>
<feature type="region of interest" description="Disordered" evidence="2">
    <location>
        <begin position="296"/>
        <end position="325"/>
    </location>
</feature>
<dbReference type="NCBIfam" id="TIGR02925">
    <property type="entry name" value="cis_trans_EpsD"/>
    <property type="match status" value="1"/>
</dbReference>
<evidence type="ECO:0000256" key="3">
    <source>
        <dbReference type="SAM" id="SignalP"/>
    </source>
</evidence>
<feature type="chain" id="PRO_5012574626" evidence="3">
    <location>
        <begin position="19"/>
        <end position="325"/>
    </location>
</feature>
<dbReference type="Gene3D" id="1.10.8.1040">
    <property type="match status" value="1"/>
</dbReference>
<proteinExistence type="predicted"/>
<protein>
    <submittedName>
        <fullName evidence="5">Peptidyl-prolyl cis-trans isomerase, EpsD family</fullName>
    </submittedName>
</protein>
<feature type="domain" description="PpiC" evidence="4">
    <location>
        <begin position="130"/>
        <end position="246"/>
    </location>
</feature>
<dbReference type="InterPro" id="IPR027304">
    <property type="entry name" value="Trigger_fact/SurA_dom_sf"/>
</dbReference>
<dbReference type="InterPro" id="IPR050280">
    <property type="entry name" value="OMP_Chaperone_SurA"/>
</dbReference>
<keyword evidence="5" id="KW-0413">Isomerase</keyword>